<evidence type="ECO:0000259" key="4">
    <source>
        <dbReference type="Pfam" id="PF00535"/>
    </source>
</evidence>
<evidence type="ECO:0000313" key="6">
    <source>
        <dbReference type="Proteomes" id="UP000293671"/>
    </source>
</evidence>
<proteinExistence type="inferred from homology"/>
<dbReference type="SUPFAM" id="SSF53448">
    <property type="entry name" value="Nucleotide-diphospho-sugar transferases"/>
    <property type="match status" value="1"/>
</dbReference>
<feature type="domain" description="Glycosyltransferase 2-like" evidence="4">
    <location>
        <begin position="6"/>
        <end position="141"/>
    </location>
</feature>
<keyword evidence="6" id="KW-1185">Reference proteome</keyword>
<dbReference type="CDD" id="cd00761">
    <property type="entry name" value="Glyco_tranf_GTA_type"/>
    <property type="match status" value="1"/>
</dbReference>
<name>A0A4Q7VVS6_9BURK</name>
<evidence type="ECO:0000256" key="1">
    <source>
        <dbReference type="ARBA" id="ARBA00006739"/>
    </source>
</evidence>
<evidence type="ECO:0000256" key="2">
    <source>
        <dbReference type="ARBA" id="ARBA00022676"/>
    </source>
</evidence>
<dbReference type="PANTHER" id="PTHR43630:SF1">
    <property type="entry name" value="POLY-BETA-1,6-N-ACETYL-D-GLUCOSAMINE SYNTHASE"/>
    <property type="match status" value="1"/>
</dbReference>
<sequence length="291" mass="32559">MAPYVIVTPVRDEESFIARTVASVLGQTHRPLRWLIVDDGSTDRTAQIVREMMGGVDWIDVVSTGSTRRRLGSAEVEAFSLGLAALDPELDYEFVVKLDGDVELEPDYFERVVGRMQADPRWGIASGVYCEEHQGRWEPVSMPTYHAAGASKVVRRRCFEQIGGFVARKGWDTVDEIRAGLLGWRTGHFDDIRFRHLKPEGAAMGSLSTHRFHGEIYYQTGGGPMFLLAKVAHRACTAKPYLLGGAAMLTGYLVPLVARRQRLVSDAEARYYRSMLNRRLLGGRTRAQEPS</sequence>
<dbReference type="InterPro" id="IPR001173">
    <property type="entry name" value="Glyco_trans_2-like"/>
</dbReference>
<dbReference type="RefSeq" id="WP_130431221.1">
    <property type="nucleotide sequence ID" value="NZ_SHKP01000005.1"/>
</dbReference>
<dbReference type="PANTHER" id="PTHR43630">
    <property type="entry name" value="POLY-BETA-1,6-N-ACETYL-D-GLUCOSAMINE SYNTHASE"/>
    <property type="match status" value="1"/>
</dbReference>
<protein>
    <submittedName>
        <fullName evidence="5">Glycosyl transferase family 2</fullName>
    </submittedName>
</protein>
<comment type="similarity">
    <text evidence="1">Belongs to the glycosyltransferase 2 family.</text>
</comment>
<comment type="caution">
    <text evidence="5">The sequence shown here is derived from an EMBL/GenBank/DDBJ whole genome shotgun (WGS) entry which is preliminary data.</text>
</comment>
<gene>
    <name evidence="5" type="ORF">EV670_1497</name>
</gene>
<dbReference type="Gene3D" id="3.90.550.10">
    <property type="entry name" value="Spore Coat Polysaccharide Biosynthesis Protein SpsA, Chain A"/>
    <property type="match status" value="1"/>
</dbReference>
<dbReference type="AlphaFoldDB" id="A0A4Q7VVS6"/>
<accession>A0A4Q7VVS6</accession>
<evidence type="ECO:0000256" key="3">
    <source>
        <dbReference type="ARBA" id="ARBA00022679"/>
    </source>
</evidence>
<dbReference type="Pfam" id="PF00535">
    <property type="entry name" value="Glycos_transf_2"/>
    <property type="match status" value="1"/>
</dbReference>
<reference evidence="5 6" key="1">
    <citation type="submission" date="2019-02" db="EMBL/GenBank/DDBJ databases">
        <title>Genomic Encyclopedia of Type Strains, Phase IV (KMG-IV): sequencing the most valuable type-strain genomes for metagenomic binning, comparative biology and taxonomic classification.</title>
        <authorList>
            <person name="Goeker M."/>
        </authorList>
    </citation>
    <scope>NUCLEOTIDE SEQUENCE [LARGE SCALE GENOMIC DNA]</scope>
    <source>
        <strain evidence="5 6">DSM 19570</strain>
    </source>
</reference>
<dbReference type="EMBL" id="SHKP01000005">
    <property type="protein sequence ID" value="RZU00784.1"/>
    <property type="molecule type" value="Genomic_DNA"/>
</dbReference>
<dbReference type="InterPro" id="IPR029044">
    <property type="entry name" value="Nucleotide-diphossugar_trans"/>
</dbReference>
<dbReference type="Proteomes" id="UP000293671">
    <property type="component" value="Unassembled WGS sequence"/>
</dbReference>
<keyword evidence="2" id="KW-0328">Glycosyltransferase</keyword>
<dbReference type="GO" id="GO:0016757">
    <property type="term" value="F:glycosyltransferase activity"/>
    <property type="evidence" value="ECO:0007669"/>
    <property type="project" value="UniProtKB-KW"/>
</dbReference>
<evidence type="ECO:0000313" key="5">
    <source>
        <dbReference type="EMBL" id="RZU00784.1"/>
    </source>
</evidence>
<dbReference type="OrthoDB" id="276604at2"/>
<keyword evidence="3 5" id="KW-0808">Transferase</keyword>
<organism evidence="5 6">
    <name type="scientific">Rivibacter subsaxonicus</name>
    <dbReference type="NCBI Taxonomy" id="457575"/>
    <lineage>
        <taxon>Bacteria</taxon>
        <taxon>Pseudomonadati</taxon>
        <taxon>Pseudomonadota</taxon>
        <taxon>Betaproteobacteria</taxon>
        <taxon>Burkholderiales</taxon>
        <taxon>Rivibacter</taxon>
    </lineage>
</organism>